<dbReference type="RefSeq" id="XP_014160344.1">
    <property type="nucleotide sequence ID" value="XM_014304869.1"/>
</dbReference>
<comment type="subcellular location">
    <subcellularLocation>
        <location evidence="1">Mitochondrion matrix</location>
    </subcellularLocation>
</comment>
<reference evidence="5 6" key="1">
    <citation type="submission" date="2011-02" db="EMBL/GenBank/DDBJ databases">
        <title>The Genome Sequence of Sphaeroforma arctica JP610.</title>
        <authorList>
            <consortium name="The Broad Institute Genome Sequencing Platform"/>
            <person name="Russ C."/>
            <person name="Cuomo C."/>
            <person name="Young S.K."/>
            <person name="Zeng Q."/>
            <person name="Gargeya S."/>
            <person name="Alvarado L."/>
            <person name="Berlin A."/>
            <person name="Chapman S.B."/>
            <person name="Chen Z."/>
            <person name="Freedman E."/>
            <person name="Gellesch M."/>
            <person name="Goldberg J."/>
            <person name="Griggs A."/>
            <person name="Gujja S."/>
            <person name="Heilman E."/>
            <person name="Heiman D."/>
            <person name="Howarth C."/>
            <person name="Mehta T."/>
            <person name="Neiman D."/>
            <person name="Pearson M."/>
            <person name="Roberts A."/>
            <person name="Saif S."/>
            <person name="Shea T."/>
            <person name="Shenoy N."/>
            <person name="Sisk P."/>
            <person name="Stolte C."/>
            <person name="Sykes S."/>
            <person name="White J."/>
            <person name="Yandava C."/>
            <person name="Burger G."/>
            <person name="Gray M.W."/>
            <person name="Holland P.W.H."/>
            <person name="King N."/>
            <person name="Lang F.B.F."/>
            <person name="Roger A.J."/>
            <person name="Ruiz-Trillo I."/>
            <person name="Haas B."/>
            <person name="Nusbaum C."/>
            <person name="Birren B."/>
        </authorList>
    </citation>
    <scope>NUCLEOTIDE SEQUENCE [LARGE SCALE GENOMIC DNA]</scope>
    <source>
        <strain evidence="5 6">JP610</strain>
    </source>
</reference>
<proteinExistence type="predicted"/>
<dbReference type="PANTHER" id="PTHR46749:SF1">
    <property type="entry name" value="COMPLEX III ASSEMBLY FACTOR LYRM7"/>
    <property type="match status" value="1"/>
</dbReference>
<accession>A0A0L0GBQ0</accession>
<dbReference type="InterPro" id="IPR050435">
    <property type="entry name" value="MZM1/LYRM7"/>
</dbReference>
<protein>
    <recommendedName>
        <fullName evidence="4">Complex 1 LYR protein domain-containing protein</fullName>
    </recommendedName>
</protein>
<dbReference type="PANTHER" id="PTHR46749">
    <property type="entry name" value="COMPLEX III ASSEMBLY FACTOR LYRM7"/>
    <property type="match status" value="1"/>
</dbReference>
<dbReference type="GO" id="GO:0005759">
    <property type="term" value="C:mitochondrial matrix"/>
    <property type="evidence" value="ECO:0007669"/>
    <property type="project" value="UniProtKB-SubCell"/>
</dbReference>
<dbReference type="Proteomes" id="UP000054560">
    <property type="component" value="Unassembled WGS sequence"/>
</dbReference>
<dbReference type="Pfam" id="PF05347">
    <property type="entry name" value="Complex1_LYR"/>
    <property type="match status" value="1"/>
</dbReference>
<organism evidence="5 6">
    <name type="scientific">Sphaeroforma arctica JP610</name>
    <dbReference type="NCBI Taxonomy" id="667725"/>
    <lineage>
        <taxon>Eukaryota</taxon>
        <taxon>Ichthyosporea</taxon>
        <taxon>Ichthyophonida</taxon>
        <taxon>Sphaeroforma</taxon>
    </lineage>
</organism>
<dbReference type="GO" id="GO:0034551">
    <property type="term" value="P:mitochondrial respiratory chain complex III assembly"/>
    <property type="evidence" value="ECO:0007669"/>
    <property type="project" value="InterPro"/>
</dbReference>
<dbReference type="EMBL" id="KQ241651">
    <property type="protein sequence ID" value="KNC86442.1"/>
    <property type="molecule type" value="Genomic_DNA"/>
</dbReference>
<dbReference type="InterPro" id="IPR008011">
    <property type="entry name" value="Complex1_LYR_dom"/>
</dbReference>
<dbReference type="GO" id="GO:0044183">
    <property type="term" value="F:protein folding chaperone"/>
    <property type="evidence" value="ECO:0007669"/>
    <property type="project" value="TreeGrafter"/>
</dbReference>
<name>A0A0L0GBQ0_9EUKA</name>
<dbReference type="AlphaFoldDB" id="A0A0L0GBQ0"/>
<evidence type="ECO:0000313" key="6">
    <source>
        <dbReference type="Proteomes" id="UP000054560"/>
    </source>
</evidence>
<dbReference type="GeneID" id="25901902"/>
<evidence type="ECO:0000256" key="2">
    <source>
        <dbReference type="ARBA" id="ARBA00023128"/>
    </source>
</evidence>
<sequence>MHLMHLKPHTAFRQEIRGHFEKNRNETDEKKLKKMLKQSVDLEKMVRMNLVQGKQTGVDNTIGQLCCWNVHDIITCLI</sequence>
<evidence type="ECO:0000256" key="3">
    <source>
        <dbReference type="ARBA" id="ARBA00023186"/>
    </source>
</evidence>
<evidence type="ECO:0000313" key="5">
    <source>
        <dbReference type="EMBL" id="KNC86442.1"/>
    </source>
</evidence>
<feature type="domain" description="Complex 1 LYR protein" evidence="4">
    <location>
        <begin position="11"/>
        <end position="38"/>
    </location>
</feature>
<gene>
    <name evidence="5" type="ORF">SARC_01398</name>
</gene>
<evidence type="ECO:0000256" key="1">
    <source>
        <dbReference type="ARBA" id="ARBA00004305"/>
    </source>
</evidence>
<keyword evidence="2" id="KW-0496">Mitochondrion</keyword>
<keyword evidence="3" id="KW-0143">Chaperone</keyword>
<dbReference type="CDD" id="cd20267">
    <property type="entry name" value="Complex1_LYR_LYRM7"/>
    <property type="match status" value="1"/>
</dbReference>
<dbReference type="OrthoDB" id="529194at2759"/>
<keyword evidence="6" id="KW-1185">Reference proteome</keyword>
<evidence type="ECO:0000259" key="4">
    <source>
        <dbReference type="Pfam" id="PF05347"/>
    </source>
</evidence>
<dbReference type="InterPro" id="IPR045298">
    <property type="entry name" value="Complex1_LYR_LYRM7"/>
</dbReference>